<dbReference type="EMBL" id="QOUI01000003">
    <property type="protein sequence ID" value="RCK70212.1"/>
    <property type="molecule type" value="Genomic_DNA"/>
</dbReference>
<evidence type="ECO:0000256" key="4">
    <source>
        <dbReference type="SAM" id="SignalP"/>
    </source>
</evidence>
<keyword evidence="6" id="KW-1185">Reference proteome</keyword>
<sequence length="422" mass="44393">MNLSRRAFGSLALGASAATALAACGGPASSGGGAAAGGAPTGEVTFWGSWVGDQAKQMEQLAELFNAAHPDLTLRYVAQEEMEQKLLTGLASGQVPDVVLWDRFQTPLYVPKGALEPITGRVEADGVDLTQMYDQAVQELRVGDDLYGLPVIVDNRSLFYNVTLLDEAGVEPPTTWDELLAAAEATTKRSGGALEVSGFALDDPGLFSIWLRQAGGSMISGEATVGFNSPEGLAVLQFWQQLMDAGVYELGFGQGGVPFAEGKVAMTYTGPWSFTDYDKVADLSYGTAEPVAGPNGDKAAGMGGFGLAIPAGAGNADGAWELMRWWCADPANALEFGKLSGQIPANRDAAQDAFFTEDDKYEALVATMEYAEVRPSVPGYSDMEGKALIPALQKFLAGEIGAEQALAEAETMGNQILTENRS</sequence>
<dbReference type="InterPro" id="IPR006059">
    <property type="entry name" value="SBP"/>
</dbReference>
<dbReference type="PROSITE" id="PS51318">
    <property type="entry name" value="TAT"/>
    <property type="match status" value="1"/>
</dbReference>
<dbReference type="CDD" id="cd14748">
    <property type="entry name" value="PBP2_UgpB"/>
    <property type="match status" value="1"/>
</dbReference>
<feature type="signal peptide" evidence="4">
    <location>
        <begin position="1"/>
        <end position="22"/>
    </location>
</feature>
<dbReference type="Proteomes" id="UP000252770">
    <property type="component" value="Unassembled WGS sequence"/>
</dbReference>
<comment type="similarity">
    <text evidence="1">Belongs to the bacterial solute-binding protein 1 family.</text>
</comment>
<dbReference type="GO" id="GO:0015768">
    <property type="term" value="P:maltose transport"/>
    <property type="evidence" value="ECO:0007669"/>
    <property type="project" value="TreeGrafter"/>
</dbReference>
<organism evidence="5 6">
    <name type="scientific">Desertihabitans brevis</name>
    <dbReference type="NCBI Taxonomy" id="2268447"/>
    <lineage>
        <taxon>Bacteria</taxon>
        <taxon>Bacillati</taxon>
        <taxon>Actinomycetota</taxon>
        <taxon>Actinomycetes</taxon>
        <taxon>Propionibacteriales</taxon>
        <taxon>Propionibacteriaceae</taxon>
        <taxon>Desertihabitans</taxon>
    </lineage>
</organism>
<dbReference type="Pfam" id="PF13416">
    <property type="entry name" value="SBP_bac_8"/>
    <property type="match status" value="1"/>
</dbReference>
<keyword evidence="3 4" id="KW-0732">Signal</keyword>
<dbReference type="GO" id="GO:0055052">
    <property type="term" value="C:ATP-binding cassette (ABC) transporter complex, substrate-binding subunit-containing"/>
    <property type="evidence" value="ECO:0007669"/>
    <property type="project" value="TreeGrafter"/>
</dbReference>
<evidence type="ECO:0000256" key="2">
    <source>
        <dbReference type="ARBA" id="ARBA00022448"/>
    </source>
</evidence>
<feature type="chain" id="PRO_5016918582" evidence="4">
    <location>
        <begin position="23"/>
        <end position="422"/>
    </location>
</feature>
<dbReference type="PROSITE" id="PS51257">
    <property type="entry name" value="PROKAR_LIPOPROTEIN"/>
    <property type="match status" value="1"/>
</dbReference>
<evidence type="ECO:0000256" key="1">
    <source>
        <dbReference type="ARBA" id="ARBA00008520"/>
    </source>
</evidence>
<dbReference type="InterPro" id="IPR006311">
    <property type="entry name" value="TAT_signal"/>
</dbReference>
<evidence type="ECO:0000256" key="3">
    <source>
        <dbReference type="ARBA" id="ARBA00022729"/>
    </source>
</evidence>
<accession>A0A367YYX4</accession>
<dbReference type="RefSeq" id="WP_114125754.1">
    <property type="nucleotide sequence ID" value="NZ_QOUI01000003.1"/>
</dbReference>
<keyword evidence="2" id="KW-0813">Transport</keyword>
<dbReference type="PANTHER" id="PTHR30061:SF50">
    <property type="entry name" value="MALTOSE_MALTODEXTRIN-BINDING PERIPLASMIC PROTEIN"/>
    <property type="match status" value="1"/>
</dbReference>
<dbReference type="GO" id="GO:1901982">
    <property type="term" value="F:maltose binding"/>
    <property type="evidence" value="ECO:0007669"/>
    <property type="project" value="TreeGrafter"/>
</dbReference>
<comment type="caution">
    <text evidence="5">The sequence shown here is derived from an EMBL/GenBank/DDBJ whole genome shotgun (WGS) entry which is preliminary data.</text>
</comment>
<reference evidence="5 6" key="1">
    <citation type="submission" date="2018-07" db="EMBL/GenBank/DDBJ databases">
        <title>Desertimonas flava gen. nov. sp. nov.</title>
        <authorList>
            <person name="Liu S."/>
        </authorList>
    </citation>
    <scope>NUCLEOTIDE SEQUENCE [LARGE SCALE GENOMIC DNA]</scope>
    <source>
        <strain evidence="5 6">16Sb5-5</strain>
    </source>
</reference>
<dbReference type="PANTHER" id="PTHR30061">
    <property type="entry name" value="MALTOSE-BINDING PERIPLASMIC PROTEIN"/>
    <property type="match status" value="1"/>
</dbReference>
<dbReference type="AlphaFoldDB" id="A0A367YYX4"/>
<dbReference type="SUPFAM" id="SSF53850">
    <property type="entry name" value="Periplasmic binding protein-like II"/>
    <property type="match status" value="1"/>
</dbReference>
<protein>
    <submittedName>
        <fullName evidence="5">ABC transporter substrate-binding protein</fullName>
    </submittedName>
</protein>
<dbReference type="GO" id="GO:0042956">
    <property type="term" value="P:maltodextrin transmembrane transport"/>
    <property type="evidence" value="ECO:0007669"/>
    <property type="project" value="TreeGrafter"/>
</dbReference>
<evidence type="ECO:0000313" key="5">
    <source>
        <dbReference type="EMBL" id="RCK70212.1"/>
    </source>
</evidence>
<proteinExistence type="inferred from homology"/>
<dbReference type="Gene3D" id="3.40.190.10">
    <property type="entry name" value="Periplasmic binding protein-like II"/>
    <property type="match status" value="1"/>
</dbReference>
<name>A0A367YYX4_9ACTN</name>
<gene>
    <name evidence="5" type="ORF">DT076_05940</name>
</gene>
<evidence type="ECO:0000313" key="6">
    <source>
        <dbReference type="Proteomes" id="UP000252770"/>
    </source>
</evidence>